<name>A0A482VEH7_ASBVE</name>
<dbReference type="AlphaFoldDB" id="A0A482VEH7"/>
<keyword evidence="2" id="KW-1185">Reference proteome</keyword>
<feature type="non-terminal residue" evidence="1">
    <location>
        <position position="107"/>
    </location>
</feature>
<sequence>CKDKRENPFLLRENSKCNTPSRRITFQSTSTIFTLGWYAQHYTFRRVLLPLHSAENIMSLPVMFFIHGSAFNSGSRAAPIFKYLGVIQRRLQFFDKAKDRLLVRINF</sequence>
<evidence type="ECO:0000313" key="1">
    <source>
        <dbReference type="EMBL" id="RZB73479.1"/>
    </source>
</evidence>
<dbReference type="EMBL" id="QDEB01108794">
    <property type="protein sequence ID" value="RZB73479.1"/>
    <property type="molecule type" value="Genomic_DNA"/>
</dbReference>
<comment type="caution">
    <text evidence="1">The sequence shown here is derived from an EMBL/GenBank/DDBJ whole genome shotgun (WGS) entry which is preliminary data.</text>
</comment>
<gene>
    <name evidence="1" type="ORF">BDFB_010660</name>
</gene>
<evidence type="ECO:0000313" key="2">
    <source>
        <dbReference type="Proteomes" id="UP000292052"/>
    </source>
</evidence>
<feature type="non-terminal residue" evidence="1">
    <location>
        <position position="1"/>
    </location>
</feature>
<protein>
    <submittedName>
        <fullName evidence="1">Uncharacterized protein</fullName>
    </submittedName>
</protein>
<dbReference type="Proteomes" id="UP000292052">
    <property type="component" value="Unassembled WGS sequence"/>
</dbReference>
<organism evidence="1 2">
    <name type="scientific">Asbolus verrucosus</name>
    <name type="common">Desert ironclad beetle</name>
    <dbReference type="NCBI Taxonomy" id="1661398"/>
    <lineage>
        <taxon>Eukaryota</taxon>
        <taxon>Metazoa</taxon>
        <taxon>Ecdysozoa</taxon>
        <taxon>Arthropoda</taxon>
        <taxon>Hexapoda</taxon>
        <taxon>Insecta</taxon>
        <taxon>Pterygota</taxon>
        <taxon>Neoptera</taxon>
        <taxon>Endopterygota</taxon>
        <taxon>Coleoptera</taxon>
        <taxon>Polyphaga</taxon>
        <taxon>Cucujiformia</taxon>
        <taxon>Tenebrionidae</taxon>
        <taxon>Pimeliinae</taxon>
        <taxon>Asbolus</taxon>
    </lineage>
</organism>
<reference evidence="1 2" key="1">
    <citation type="submission" date="2017-03" db="EMBL/GenBank/DDBJ databases">
        <title>Genome of the blue death feigning beetle - Asbolus verrucosus.</title>
        <authorList>
            <person name="Rider S.D."/>
        </authorList>
    </citation>
    <scope>NUCLEOTIDE SEQUENCE [LARGE SCALE GENOMIC DNA]</scope>
    <source>
        <strain evidence="1">Butters</strain>
        <tissue evidence="1">Head and leg muscle</tissue>
    </source>
</reference>
<accession>A0A482VEH7</accession>
<proteinExistence type="predicted"/>